<evidence type="ECO:0000313" key="2">
    <source>
        <dbReference type="EMBL" id="KAH7258480.1"/>
    </source>
</evidence>
<reference evidence="2" key="1">
    <citation type="journal article" date="2021" name="Nat. Commun.">
        <title>Genetic determinants of endophytism in the Arabidopsis root mycobiome.</title>
        <authorList>
            <person name="Mesny F."/>
            <person name="Miyauchi S."/>
            <person name="Thiergart T."/>
            <person name="Pickel B."/>
            <person name="Atanasova L."/>
            <person name="Karlsson M."/>
            <person name="Huettel B."/>
            <person name="Barry K.W."/>
            <person name="Haridas S."/>
            <person name="Chen C."/>
            <person name="Bauer D."/>
            <person name="Andreopoulos W."/>
            <person name="Pangilinan J."/>
            <person name="LaButti K."/>
            <person name="Riley R."/>
            <person name="Lipzen A."/>
            <person name="Clum A."/>
            <person name="Drula E."/>
            <person name="Henrissat B."/>
            <person name="Kohler A."/>
            <person name="Grigoriev I.V."/>
            <person name="Martin F.M."/>
            <person name="Hacquard S."/>
        </authorList>
    </citation>
    <scope>NUCLEOTIDE SEQUENCE</scope>
    <source>
        <strain evidence="2">FSSC 5 MPI-SDFR-AT-0091</strain>
    </source>
</reference>
<evidence type="ECO:0000256" key="1">
    <source>
        <dbReference type="SAM" id="SignalP"/>
    </source>
</evidence>
<evidence type="ECO:0000313" key="3">
    <source>
        <dbReference type="Proteomes" id="UP000736672"/>
    </source>
</evidence>
<protein>
    <submittedName>
        <fullName evidence="2">Uncharacterized protein</fullName>
    </submittedName>
</protein>
<name>A0A9P9KII6_FUSSL</name>
<keyword evidence="1" id="KW-0732">Signal</keyword>
<dbReference type="AlphaFoldDB" id="A0A9P9KII6"/>
<accession>A0A9P9KII6</accession>
<comment type="caution">
    <text evidence="2">The sequence shown here is derived from an EMBL/GenBank/DDBJ whole genome shotgun (WGS) entry which is preliminary data.</text>
</comment>
<gene>
    <name evidence="2" type="ORF">B0J15DRAFT_493912</name>
</gene>
<dbReference type="OrthoDB" id="5132818at2759"/>
<feature type="signal peptide" evidence="1">
    <location>
        <begin position="1"/>
        <end position="23"/>
    </location>
</feature>
<sequence>MGFSSSLLLAIAASTYFTQTSLAIDDEECSGTLDEIRQGNLVFNSTMTAAFSPSLGVPWLFTLGLSDWREEGRTWGDFDSSQHIETFLSIPNDIVNSTRATKTRVCIYMMDGQNATANDGNKSGHSCNGVLSDECQKALRSIKGPADDGTCPDPPDSVKEACNQYAYPQWGTPEIYNNTNCTTPSLPGVSLPSGYKTFPVMGTGLFPADSPINSYKMYDLRVRQPIPFLFTMEFHDEGLRTATELLCVVPNQLMKGSRKPEGEFPPNAASGLDTKGAVVLAVGVWSVMGLLLA</sequence>
<feature type="chain" id="PRO_5040297480" evidence="1">
    <location>
        <begin position="24"/>
        <end position="293"/>
    </location>
</feature>
<dbReference type="EMBL" id="JAGTJS010000009">
    <property type="protein sequence ID" value="KAH7258480.1"/>
    <property type="molecule type" value="Genomic_DNA"/>
</dbReference>
<proteinExistence type="predicted"/>
<organism evidence="2 3">
    <name type="scientific">Fusarium solani</name>
    <name type="common">Filamentous fungus</name>
    <dbReference type="NCBI Taxonomy" id="169388"/>
    <lineage>
        <taxon>Eukaryota</taxon>
        <taxon>Fungi</taxon>
        <taxon>Dikarya</taxon>
        <taxon>Ascomycota</taxon>
        <taxon>Pezizomycotina</taxon>
        <taxon>Sordariomycetes</taxon>
        <taxon>Hypocreomycetidae</taxon>
        <taxon>Hypocreales</taxon>
        <taxon>Nectriaceae</taxon>
        <taxon>Fusarium</taxon>
        <taxon>Fusarium solani species complex</taxon>
    </lineage>
</organism>
<dbReference type="Proteomes" id="UP000736672">
    <property type="component" value="Unassembled WGS sequence"/>
</dbReference>
<keyword evidence="3" id="KW-1185">Reference proteome</keyword>